<evidence type="ECO:0000256" key="3">
    <source>
        <dbReference type="ARBA" id="ARBA00022723"/>
    </source>
</evidence>
<feature type="active site" description="Proton donor/acceptor" evidence="9">
    <location>
        <position position="187"/>
    </location>
</feature>
<evidence type="ECO:0000313" key="12">
    <source>
        <dbReference type="Proteomes" id="UP000002171"/>
    </source>
</evidence>
<keyword evidence="3 9" id="KW-0479">Metal-binding</keyword>
<reference evidence="11 12" key="1">
    <citation type="submission" date="2006-02" db="EMBL/GenBank/DDBJ databases">
        <authorList>
            <person name="Pinhassi J."/>
            <person name="Pedros-Alio C."/>
            <person name="Ferriera S."/>
            <person name="Johnson J."/>
            <person name="Kravitz S."/>
            <person name="Halpern A."/>
            <person name="Remington K."/>
            <person name="Beeson K."/>
            <person name="Tran B."/>
            <person name="Rogers Y.-H."/>
            <person name="Friedman R."/>
            <person name="Venter J.C."/>
        </authorList>
    </citation>
    <scope>NUCLEOTIDE SEQUENCE [LARGE SCALE GENOMIC DNA]</scope>
    <source>
        <strain evidence="11 12">MED92</strain>
    </source>
</reference>
<organism evidence="11 12">
    <name type="scientific">Neptuniibacter caesariensis</name>
    <dbReference type="NCBI Taxonomy" id="207954"/>
    <lineage>
        <taxon>Bacteria</taxon>
        <taxon>Pseudomonadati</taxon>
        <taxon>Pseudomonadota</taxon>
        <taxon>Gammaproteobacteria</taxon>
        <taxon>Oceanospirillales</taxon>
        <taxon>Oceanospirillaceae</taxon>
        <taxon>Neptuniibacter</taxon>
    </lineage>
</organism>
<keyword evidence="5 9" id="KW-0862">Zinc</keyword>
<dbReference type="EMBL" id="AAOW01000008">
    <property type="protein sequence ID" value="EAR61463.1"/>
    <property type="molecule type" value="Genomic_DNA"/>
</dbReference>
<dbReference type="PANTHER" id="PTHR43126:SF1">
    <property type="entry name" value="D-ALANYL-D-ALANINE DIPEPTIDASE"/>
    <property type="match status" value="1"/>
</dbReference>
<dbReference type="RefSeq" id="WP_007021245.1">
    <property type="nucleotide sequence ID" value="NZ_CH724125.1"/>
</dbReference>
<dbReference type="PIRSF" id="PIRSF026671">
    <property type="entry name" value="AA_dipeptidase"/>
    <property type="match status" value="1"/>
</dbReference>
<comment type="similarity">
    <text evidence="9 10">Belongs to the peptidase M15D family.</text>
</comment>
<dbReference type="AlphaFoldDB" id="A0A7U8C4T8"/>
<dbReference type="GO" id="GO:0071555">
    <property type="term" value="P:cell wall organization"/>
    <property type="evidence" value="ECO:0007669"/>
    <property type="project" value="UniProtKB-KW"/>
</dbReference>
<keyword evidence="6 9" id="KW-0224">Dipeptidase</keyword>
<feature type="binding site" evidence="9">
    <location>
        <position position="129"/>
    </location>
    <ligand>
        <name>Zn(2+)</name>
        <dbReference type="ChEBI" id="CHEBI:29105"/>
        <note>catalytic</note>
    </ligand>
</feature>
<dbReference type="Gene3D" id="3.30.1380.10">
    <property type="match status" value="1"/>
</dbReference>
<feature type="site" description="Transition state stabilizer" evidence="9">
    <location>
        <position position="77"/>
    </location>
</feature>
<evidence type="ECO:0000256" key="8">
    <source>
        <dbReference type="ARBA" id="ARBA00023316"/>
    </source>
</evidence>
<evidence type="ECO:0000313" key="11">
    <source>
        <dbReference type="EMBL" id="EAR61463.1"/>
    </source>
</evidence>
<protein>
    <recommendedName>
        <fullName evidence="9 10">D-alanyl-D-alanine dipeptidase</fullName>
        <shortName evidence="9 10">D-Ala-D-Ala dipeptidase</shortName>
        <ecNumber evidence="9 10">3.4.13.22</ecNumber>
    </recommendedName>
</protein>
<keyword evidence="7 9" id="KW-0482">Metalloprotease</keyword>
<accession>A0A7U8C4T8</accession>
<dbReference type="GO" id="GO:0008270">
    <property type="term" value="F:zinc ion binding"/>
    <property type="evidence" value="ECO:0007669"/>
    <property type="project" value="UniProtKB-UniRule"/>
</dbReference>
<keyword evidence="4 9" id="KW-0378">Hydrolase</keyword>
<evidence type="ECO:0000256" key="9">
    <source>
        <dbReference type="HAMAP-Rule" id="MF_01924"/>
    </source>
</evidence>
<evidence type="ECO:0000256" key="7">
    <source>
        <dbReference type="ARBA" id="ARBA00023049"/>
    </source>
</evidence>
<sequence length="209" mass="24387">MINIDKRPELFVDLLKIEPSILIDLKYYSGDNFIGSRVEGYEEELCYITKPAAQALQRVQHELNSFGLGLKIFDAYRPQKSVDHFIRWCGEEGTVSTQQRFFPDLSRPDLFEKGYLIRHSSHTRGSTVDLTIVDIDSGIELDMGTEFDFFGPESWFDSQVIPAQARANRMLLQTVMTQHGFVPFHQEWWHFTLQDEPYTDQYFNFPISM</sequence>
<dbReference type="GO" id="GO:0006508">
    <property type="term" value="P:proteolysis"/>
    <property type="evidence" value="ECO:0007669"/>
    <property type="project" value="UniProtKB-KW"/>
</dbReference>
<evidence type="ECO:0000256" key="2">
    <source>
        <dbReference type="ARBA" id="ARBA00022670"/>
    </source>
</evidence>
<dbReference type="GO" id="GO:0008237">
    <property type="term" value="F:metallopeptidase activity"/>
    <property type="evidence" value="ECO:0007669"/>
    <property type="project" value="UniProtKB-KW"/>
</dbReference>
<keyword evidence="8 10" id="KW-0961">Cell wall biogenesis/degradation</keyword>
<keyword evidence="2 9" id="KW-0645">Protease</keyword>
<evidence type="ECO:0000256" key="1">
    <source>
        <dbReference type="ARBA" id="ARBA00001362"/>
    </source>
</evidence>
<comment type="function">
    <text evidence="9 10">Catalyzes hydrolysis of the D-alanyl-D-alanine dipeptide.</text>
</comment>
<comment type="caution">
    <text evidence="11">The sequence shown here is derived from an EMBL/GenBank/DDBJ whole genome shotgun (WGS) entry which is preliminary data.</text>
</comment>
<name>A0A7U8C4T8_NEPCE</name>
<comment type="catalytic activity">
    <reaction evidence="1 9 10">
        <text>D-alanyl-D-alanine + H2O = 2 D-alanine</text>
        <dbReference type="Rhea" id="RHEA:20661"/>
        <dbReference type="ChEBI" id="CHEBI:15377"/>
        <dbReference type="ChEBI" id="CHEBI:57416"/>
        <dbReference type="ChEBI" id="CHEBI:57822"/>
        <dbReference type="EC" id="3.4.13.22"/>
    </reaction>
</comment>
<dbReference type="HAMAP" id="MF_01924">
    <property type="entry name" value="A_A_dipeptidase"/>
    <property type="match status" value="1"/>
</dbReference>
<comment type="cofactor">
    <cofactor evidence="9">
        <name>Zn(2+)</name>
        <dbReference type="ChEBI" id="CHEBI:29105"/>
    </cofactor>
    <text evidence="9">Binds 1 zinc ion per subunit.</text>
</comment>
<evidence type="ECO:0000256" key="4">
    <source>
        <dbReference type="ARBA" id="ARBA00022801"/>
    </source>
</evidence>
<evidence type="ECO:0000256" key="5">
    <source>
        <dbReference type="ARBA" id="ARBA00022833"/>
    </source>
</evidence>
<evidence type="ECO:0000256" key="10">
    <source>
        <dbReference type="PIRNR" id="PIRNR026671"/>
    </source>
</evidence>
<gene>
    <name evidence="9" type="primary">ddpX</name>
    <name evidence="11" type="ORF">MED92_18193</name>
</gene>
<dbReference type="PANTHER" id="PTHR43126">
    <property type="entry name" value="D-ALANYL-D-ALANINE DIPEPTIDASE"/>
    <property type="match status" value="1"/>
</dbReference>
<dbReference type="Proteomes" id="UP000002171">
    <property type="component" value="Unassembled WGS sequence"/>
</dbReference>
<dbReference type="CDD" id="cd14817">
    <property type="entry name" value="D-Ala-D-Ala_dipeptidase_VanX"/>
    <property type="match status" value="1"/>
</dbReference>
<evidence type="ECO:0000256" key="6">
    <source>
        <dbReference type="ARBA" id="ARBA00022997"/>
    </source>
</evidence>
<dbReference type="SUPFAM" id="SSF55166">
    <property type="entry name" value="Hedgehog/DD-peptidase"/>
    <property type="match status" value="1"/>
</dbReference>
<feature type="binding site" evidence="9">
    <location>
        <position position="190"/>
    </location>
    <ligand>
        <name>Zn(2+)</name>
        <dbReference type="ChEBI" id="CHEBI:29105"/>
        <note>catalytic</note>
    </ligand>
</feature>
<feature type="binding site" evidence="9">
    <location>
        <position position="122"/>
    </location>
    <ligand>
        <name>Zn(2+)</name>
        <dbReference type="ChEBI" id="CHEBI:29105"/>
        <note>catalytic</note>
    </ligand>
</feature>
<keyword evidence="12" id="KW-1185">Reference proteome</keyword>
<dbReference type="InterPro" id="IPR000755">
    <property type="entry name" value="A_A_dipeptidase"/>
</dbReference>
<dbReference type="GO" id="GO:0160237">
    <property type="term" value="F:D-Ala-D-Ala dipeptidase activity"/>
    <property type="evidence" value="ECO:0007669"/>
    <property type="project" value="UniProtKB-EC"/>
</dbReference>
<proteinExistence type="inferred from homology"/>
<dbReference type="Pfam" id="PF01427">
    <property type="entry name" value="Peptidase_M15"/>
    <property type="match status" value="1"/>
</dbReference>
<dbReference type="InterPro" id="IPR009045">
    <property type="entry name" value="Zn_M74/Hedgehog-like"/>
</dbReference>
<dbReference type="EC" id="3.4.13.22" evidence="9 10"/>